<dbReference type="EC" id="3.1.1.-" evidence="6"/>
<feature type="domain" description="PNPLA" evidence="7">
    <location>
        <begin position="22"/>
        <end position="97"/>
    </location>
</feature>
<gene>
    <name evidence="8" type="ORF">SORBI_3005G219100</name>
</gene>
<dbReference type="PANTHER" id="PTHR32176:SF51">
    <property type="entry name" value="PATATIN"/>
    <property type="match status" value="1"/>
</dbReference>
<name>A0A1Z5RK45_SORBI</name>
<evidence type="ECO:0000313" key="9">
    <source>
        <dbReference type="Proteomes" id="UP000000768"/>
    </source>
</evidence>
<dbReference type="PROSITE" id="PS51635">
    <property type="entry name" value="PNPLA"/>
    <property type="match status" value="1"/>
</dbReference>
<dbReference type="PANTHER" id="PTHR32176">
    <property type="entry name" value="XYLOSE ISOMERASE"/>
    <property type="match status" value="1"/>
</dbReference>
<comment type="domain">
    <text evidence="6">The nitrogen atoms of the two glycine residues in the GGXR motif define the oxyanion hole, and stabilize the oxyanion that forms during the nucleophilic attack by the catalytic serine during substrate cleavage.</text>
</comment>
<comment type="function">
    <text evidence="6">Lipolytic acyl hydrolase (LAH).</text>
</comment>
<dbReference type="SUPFAM" id="SSF52151">
    <property type="entry name" value="FabD/lysophospholipase-like"/>
    <property type="match status" value="1"/>
</dbReference>
<feature type="short sequence motif" description="GXGXXG" evidence="5">
    <location>
        <begin position="26"/>
        <end position="31"/>
    </location>
</feature>
<dbReference type="Pfam" id="PF01734">
    <property type="entry name" value="Patatin"/>
    <property type="match status" value="1"/>
</dbReference>
<accession>A0A1Z5RK45</accession>
<dbReference type="GO" id="GO:0016787">
    <property type="term" value="F:hydrolase activity"/>
    <property type="evidence" value="ECO:0007669"/>
    <property type="project" value="UniProtKB-KW"/>
</dbReference>
<keyword evidence="9" id="KW-1185">Reference proteome</keyword>
<dbReference type="STRING" id="4558.A0A1Z5RK45"/>
<dbReference type="Proteomes" id="UP000000768">
    <property type="component" value="Chromosome 5"/>
</dbReference>
<dbReference type="OMA" id="PKIFEDR"/>
<reference evidence="9" key="2">
    <citation type="journal article" date="2018" name="Plant J.">
        <title>The Sorghum bicolor reference genome: improved assembly, gene annotations, a transcriptome atlas, and signatures of genome organization.</title>
        <authorList>
            <person name="McCormick R.F."/>
            <person name="Truong S.K."/>
            <person name="Sreedasyam A."/>
            <person name="Jenkins J."/>
            <person name="Shu S."/>
            <person name="Sims D."/>
            <person name="Kennedy M."/>
            <person name="Amirebrahimi M."/>
            <person name="Weers B.D."/>
            <person name="McKinley B."/>
            <person name="Mattison A."/>
            <person name="Morishige D.T."/>
            <person name="Grimwood J."/>
            <person name="Schmutz J."/>
            <person name="Mullet J.E."/>
        </authorList>
    </citation>
    <scope>NUCLEOTIDE SEQUENCE [LARGE SCALE GENOMIC DNA]</scope>
    <source>
        <strain evidence="9">cv. BTx623</strain>
    </source>
</reference>
<sequence>MESNTVLMALPPAQQGRVLTVLSIDGGGIRGIIPATILARLETLLQRIDGQDARIADYFDFIAGTSTGGLITAMLSAPGKDKRPLFAAKEINQFMLN</sequence>
<dbReference type="GO" id="GO:0006952">
    <property type="term" value="P:defense response"/>
    <property type="evidence" value="ECO:0007669"/>
    <property type="project" value="UniProtKB-KW"/>
</dbReference>
<dbReference type="EMBL" id="CM000764">
    <property type="protein sequence ID" value="OQU84037.1"/>
    <property type="molecule type" value="Genomic_DNA"/>
</dbReference>
<evidence type="ECO:0000256" key="4">
    <source>
        <dbReference type="ARBA" id="ARBA00025642"/>
    </source>
</evidence>
<dbReference type="Gramene" id="OQU84037">
    <property type="protein sequence ID" value="OQU84037"/>
    <property type="gene ID" value="SORBI_3005G219100"/>
</dbReference>
<dbReference type="InterPro" id="IPR002641">
    <property type="entry name" value="PNPLA_dom"/>
</dbReference>
<evidence type="ECO:0000256" key="6">
    <source>
        <dbReference type="RuleBase" id="RU361262"/>
    </source>
</evidence>
<keyword evidence="6" id="KW-0442">Lipid degradation</keyword>
<keyword evidence="2" id="KW-0611">Plant defense</keyword>
<comment type="function">
    <text evidence="4">Possesses non-specific lipolytic acyl hydrolase (LAH) activity. Hydrolyzes phospholipids as well as galactolipids. May play a role in disease resistance.</text>
</comment>
<keyword evidence="6" id="KW-0378">Hydrolase</keyword>
<comment type="caution">
    <text evidence="5">Lacks conserved residue(s) required for the propagation of feature annotation.</text>
</comment>
<comment type="similarity">
    <text evidence="1 6">Belongs to the patatin family.</text>
</comment>
<evidence type="ECO:0000256" key="3">
    <source>
        <dbReference type="ARBA" id="ARBA00023098"/>
    </source>
</evidence>
<evidence type="ECO:0000256" key="1">
    <source>
        <dbReference type="ARBA" id="ARBA00010240"/>
    </source>
</evidence>
<evidence type="ECO:0000259" key="7">
    <source>
        <dbReference type="PROSITE" id="PS51635"/>
    </source>
</evidence>
<evidence type="ECO:0000313" key="8">
    <source>
        <dbReference type="EMBL" id="OQU84037.1"/>
    </source>
</evidence>
<dbReference type="AlphaFoldDB" id="A0A1Z5RK45"/>
<keyword evidence="3 6" id="KW-0443">Lipid metabolism</keyword>
<proteinExistence type="inferred from homology"/>
<dbReference type="Gene3D" id="3.40.1090.10">
    <property type="entry name" value="Cytosolic phospholipase A2 catalytic domain"/>
    <property type="match status" value="1"/>
</dbReference>
<protein>
    <recommendedName>
        <fullName evidence="6">Patatin</fullName>
        <ecNumber evidence="6">3.1.1.-</ecNumber>
    </recommendedName>
</protein>
<feature type="short sequence motif" description="GXSXG" evidence="5">
    <location>
        <begin position="64"/>
        <end position="68"/>
    </location>
</feature>
<dbReference type="GO" id="GO:0016042">
    <property type="term" value="P:lipid catabolic process"/>
    <property type="evidence" value="ECO:0007669"/>
    <property type="project" value="UniProtKB-KW"/>
</dbReference>
<reference evidence="8 9" key="1">
    <citation type="journal article" date="2009" name="Nature">
        <title>The Sorghum bicolor genome and the diversification of grasses.</title>
        <authorList>
            <person name="Paterson A.H."/>
            <person name="Bowers J.E."/>
            <person name="Bruggmann R."/>
            <person name="Dubchak I."/>
            <person name="Grimwood J."/>
            <person name="Gundlach H."/>
            <person name="Haberer G."/>
            <person name="Hellsten U."/>
            <person name="Mitros T."/>
            <person name="Poliakov A."/>
            <person name="Schmutz J."/>
            <person name="Spannagl M."/>
            <person name="Tang H."/>
            <person name="Wang X."/>
            <person name="Wicker T."/>
            <person name="Bharti A.K."/>
            <person name="Chapman J."/>
            <person name="Feltus F.A."/>
            <person name="Gowik U."/>
            <person name="Grigoriev I.V."/>
            <person name="Lyons E."/>
            <person name="Maher C.A."/>
            <person name="Martis M."/>
            <person name="Narechania A."/>
            <person name="Otillar R.P."/>
            <person name="Penning B.W."/>
            <person name="Salamov A.A."/>
            <person name="Wang Y."/>
            <person name="Zhang L."/>
            <person name="Carpita N.C."/>
            <person name="Freeling M."/>
            <person name="Gingle A.R."/>
            <person name="Hash C.T."/>
            <person name="Keller B."/>
            <person name="Klein P."/>
            <person name="Kresovich S."/>
            <person name="McCann M.C."/>
            <person name="Ming R."/>
            <person name="Peterson D.G."/>
            <person name="Mehboob-ur-Rahman"/>
            <person name="Ware D."/>
            <person name="Westhoff P."/>
            <person name="Mayer K.F."/>
            <person name="Messing J."/>
            <person name="Rokhsar D.S."/>
        </authorList>
    </citation>
    <scope>NUCLEOTIDE SEQUENCE [LARGE SCALE GENOMIC DNA]</scope>
    <source>
        <strain evidence="9">cv. BTx623</strain>
    </source>
</reference>
<dbReference type="InParanoid" id="A0A1Z5RK45"/>
<evidence type="ECO:0000256" key="5">
    <source>
        <dbReference type="PROSITE-ProRule" id="PRU01161"/>
    </source>
</evidence>
<dbReference type="InterPro" id="IPR016035">
    <property type="entry name" value="Acyl_Trfase/lysoPLipase"/>
</dbReference>
<organism evidence="8 9">
    <name type="scientific">Sorghum bicolor</name>
    <name type="common">Sorghum</name>
    <name type="synonym">Sorghum vulgare</name>
    <dbReference type="NCBI Taxonomy" id="4558"/>
    <lineage>
        <taxon>Eukaryota</taxon>
        <taxon>Viridiplantae</taxon>
        <taxon>Streptophyta</taxon>
        <taxon>Embryophyta</taxon>
        <taxon>Tracheophyta</taxon>
        <taxon>Spermatophyta</taxon>
        <taxon>Magnoliopsida</taxon>
        <taxon>Liliopsida</taxon>
        <taxon>Poales</taxon>
        <taxon>Poaceae</taxon>
        <taxon>PACMAD clade</taxon>
        <taxon>Panicoideae</taxon>
        <taxon>Andropogonodae</taxon>
        <taxon>Andropogoneae</taxon>
        <taxon>Sorghinae</taxon>
        <taxon>Sorghum</taxon>
    </lineage>
</organism>
<evidence type="ECO:0000256" key="2">
    <source>
        <dbReference type="ARBA" id="ARBA00022821"/>
    </source>
</evidence>